<evidence type="ECO:0000313" key="14">
    <source>
        <dbReference type="RefSeq" id="XP_022135795.1"/>
    </source>
</evidence>
<dbReference type="SUPFAM" id="SSF52540">
    <property type="entry name" value="P-loop containing nucleoside triphosphate hydrolases"/>
    <property type="match status" value="1"/>
</dbReference>
<keyword evidence="2 8" id="KW-0493">Microtubule</keyword>
<dbReference type="GO" id="GO:0005874">
    <property type="term" value="C:microtubule"/>
    <property type="evidence" value="ECO:0007669"/>
    <property type="project" value="UniProtKB-KW"/>
</dbReference>
<dbReference type="InterPro" id="IPR019821">
    <property type="entry name" value="Kinesin_motor_CS"/>
</dbReference>
<evidence type="ECO:0000313" key="19">
    <source>
        <dbReference type="RefSeq" id="XP_022135800.1"/>
    </source>
</evidence>
<dbReference type="InterPro" id="IPR027640">
    <property type="entry name" value="Kinesin-like_fam"/>
</dbReference>
<feature type="region of interest" description="Disordered" evidence="10">
    <location>
        <begin position="632"/>
        <end position="651"/>
    </location>
</feature>
<dbReference type="GO" id="GO:0008017">
    <property type="term" value="F:microtubule binding"/>
    <property type="evidence" value="ECO:0007669"/>
    <property type="project" value="InterPro"/>
</dbReference>
<feature type="binding site" evidence="7">
    <location>
        <begin position="110"/>
        <end position="117"/>
    </location>
    <ligand>
        <name>ATP</name>
        <dbReference type="ChEBI" id="CHEBI:30616"/>
    </ligand>
</feature>
<dbReference type="InterPro" id="IPR036961">
    <property type="entry name" value="Kinesin_motor_dom_sf"/>
</dbReference>
<feature type="coiled-coil region" evidence="9">
    <location>
        <begin position="355"/>
        <end position="426"/>
    </location>
</feature>
<keyword evidence="5 9" id="KW-0175">Coiled coil</keyword>
<dbReference type="CDD" id="cd01374">
    <property type="entry name" value="KISc_CENP_E"/>
    <property type="match status" value="1"/>
</dbReference>
<evidence type="ECO:0000259" key="11">
    <source>
        <dbReference type="PROSITE" id="PS50067"/>
    </source>
</evidence>
<evidence type="ECO:0000313" key="18">
    <source>
        <dbReference type="RefSeq" id="XP_022135799.1"/>
    </source>
</evidence>
<proteinExistence type="inferred from homology"/>
<organism evidence="12 16">
    <name type="scientific">Momordica charantia</name>
    <name type="common">Bitter gourd</name>
    <name type="synonym">Balsam pear</name>
    <dbReference type="NCBI Taxonomy" id="3673"/>
    <lineage>
        <taxon>Eukaryota</taxon>
        <taxon>Viridiplantae</taxon>
        <taxon>Streptophyta</taxon>
        <taxon>Embryophyta</taxon>
        <taxon>Tracheophyta</taxon>
        <taxon>Spermatophyta</taxon>
        <taxon>Magnoliopsida</taxon>
        <taxon>eudicotyledons</taxon>
        <taxon>Gunneridae</taxon>
        <taxon>Pentapetalae</taxon>
        <taxon>rosids</taxon>
        <taxon>fabids</taxon>
        <taxon>Cucurbitales</taxon>
        <taxon>Cucurbitaceae</taxon>
        <taxon>Momordiceae</taxon>
        <taxon>Momordica</taxon>
    </lineage>
</organism>
<feature type="domain" description="Kinesin motor" evidence="11">
    <location>
        <begin position="24"/>
        <end position="346"/>
    </location>
</feature>
<evidence type="ECO:0000313" key="12">
    <source>
        <dbReference type="Proteomes" id="UP000504603"/>
    </source>
</evidence>
<gene>
    <name evidence="13 14 15 16 17 18 19" type="primary">LOC111007666</name>
</gene>
<evidence type="ECO:0000256" key="1">
    <source>
        <dbReference type="ARBA" id="ARBA00007310"/>
    </source>
</evidence>
<evidence type="ECO:0000256" key="7">
    <source>
        <dbReference type="PROSITE-ProRule" id="PRU00283"/>
    </source>
</evidence>
<dbReference type="KEGG" id="mcha:111007666"/>
<dbReference type="PANTHER" id="PTHR47968:SF18">
    <property type="entry name" value="KINESIN-LIKE PROTEIN KIN-7F"/>
    <property type="match status" value="1"/>
</dbReference>
<dbReference type="InterPro" id="IPR001752">
    <property type="entry name" value="Kinesin_motor_dom"/>
</dbReference>
<dbReference type="RefSeq" id="XP_022135794.1">
    <property type="nucleotide sequence ID" value="XM_022280102.1"/>
</dbReference>
<protein>
    <recommendedName>
        <fullName evidence="8">Kinesin-like protein</fullName>
    </recommendedName>
</protein>
<dbReference type="Pfam" id="PF11995">
    <property type="entry name" value="DUF3490"/>
    <property type="match status" value="1"/>
</dbReference>
<dbReference type="OrthoDB" id="3176171at2759"/>
<evidence type="ECO:0000313" key="13">
    <source>
        <dbReference type="RefSeq" id="XP_022135794.1"/>
    </source>
</evidence>
<dbReference type="PANTHER" id="PTHR47968">
    <property type="entry name" value="CENTROMERE PROTEIN E"/>
    <property type="match status" value="1"/>
</dbReference>
<dbReference type="InterPro" id="IPR021881">
    <property type="entry name" value="NACK_C"/>
</dbReference>
<dbReference type="PROSITE" id="PS50067">
    <property type="entry name" value="KINESIN_MOTOR_2"/>
    <property type="match status" value="1"/>
</dbReference>
<dbReference type="Pfam" id="PF00225">
    <property type="entry name" value="Kinesin"/>
    <property type="match status" value="1"/>
</dbReference>
<sequence>MGAVAGEELTKLEKMQGIAAREEKILVLVRLRPLNEKEIMMNEAADWECINDTTILYRNTLREGSTFPSAYTFDRVFRGDCSTKQVYEDGAREIAFSVVSGINSSIFAYGQTSSGKTYTMNGILEHSVADIFDYIRRHEERAFVVKFSAIEIYNEAIRDLLSTDNNPLRLLDDHERGTIVEKVTEETLRDWNHLRELISVCEAQRRIGETSLNEKSSRSHQIIKLTIESSAREFLGKDNSTTLAASVNFIDLAGSERAAQALSAGARLKEGCHINRSLLTLGTVIRKLSKGRHGHINYRDSKLTRILQPCLGGNARTAIICTLSPARSHVEQTRNTLLFACCAKEVTTKAQVNVVMSDKALVKHLQKELARLESELRTPAPVSSSSEYAAIIKKKDLQIEKLVKENRELTKQRDLAQSRVEDLLRMVGHDDVSRKDIKSSHYKWQARDNLEDECSASEASSFADSRGADIRGKTFNNPHYYDGDSDDGKRFLDSHSGQSGMTTAVAIAQDSDDCREVQCIEMEESVGDGGLSPFASGEFGGRPFTGPNDGNIGHEVISTPVNGSREVRQIRNDSTNGQPEQRLHDTRMAINSINSPYRDDAYSEAAAEMSSSRSLKLARSWSYRDNLMIESPDKAETTPSHGFDKSFPGRPEGFQRKLLPLDYDGTLLRVDSQSSIGSARSIRTSADEDITRLDTFVAGLNKMTNAEYGKELADGQVLEDGQETGFLNNSRGAGVETMQDALPALDWNEEFQRQQRMIVELWQTCNVSIVHRTYFFLLFKGDPTDSIYMEVEVRRLTFLKQTFSYGNEAVENGRKLTLASSARDLRRERQTLSKLMKKRFSEEERKRLFQKWGIGLNSKRRRLQLTNRLWNDPNNMNHVTESAAIVAKLVKFAEQGQTIKGNFGLSFISPQKTRSSYSWKNSRNSLL</sequence>
<dbReference type="GeneID" id="111007666"/>
<reference evidence="13 14" key="1">
    <citation type="submission" date="2025-04" db="UniProtKB">
        <authorList>
            <consortium name="RefSeq"/>
        </authorList>
    </citation>
    <scope>IDENTIFICATION</scope>
    <source>
        <strain evidence="13 14">OHB3-1</strain>
    </source>
</reference>
<dbReference type="PRINTS" id="PR00380">
    <property type="entry name" value="KINESINHEAVY"/>
</dbReference>
<evidence type="ECO:0000313" key="17">
    <source>
        <dbReference type="RefSeq" id="XP_022135798.1"/>
    </source>
</evidence>
<dbReference type="AlphaFoldDB" id="A0A6J1C3S5"/>
<evidence type="ECO:0000256" key="6">
    <source>
        <dbReference type="ARBA" id="ARBA00023175"/>
    </source>
</evidence>
<dbReference type="RefSeq" id="XP_022135799.1">
    <property type="nucleotide sequence ID" value="XM_022280107.1"/>
</dbReference>
<dbReference type="FunFam" id="3.40.850.10:FF:000016">
    <property type="entry name" value="Kinesin-like protein"/>
    <property type="match status" value="1"/>
</dbReference>
<dbReference type="GO" id="GO:0007018">
    <property type="term" value="P:microtubule-based movement"/>
    <property type="evidence" value="ECO:0007669"/>
    <property type="project" value="InterPro"/>
</dbReference>
<evidence type="ECO:0000256" key="2">
    <source>
        <dbReference type="ARBA" id="ARBA00022701"/>
    </source>
</evidence>
<accession>A0A6J1C3S5</accession>
<dbReference type="RefSeq" id="XP_022135798.1">
    <property type="nucleotide sequence ID" value="XM_022280106.1"/>
</dbReference>
<evidence type="ECO:0000256" key="5">
    <source>
        <dbReference type="ARBA" id="ARBA00023054"/>
    </source>
</evidence>
<dbReference type="RefSeq" id="XP_022135797.1">
    <property type="nucleotide sequence ID" value="XM_022280105.1"/>
</dbReference>
<dbReference type="RefSeq" id="XP_022135800.1">
    <property type="nucleotide sequence ID" value="XM_022280108.1"/>
</dbReference>
<dbReference type="SMART" id="SM00129">
    <property type="entry name" value="KISc"/>
    <property type="match status" value="1"/>
</dbReference>
<keyword evidence="3 7" id="KW-0547">Nucleotide-binding</keyword>
<evidence type="ECO:0000256" key="10">
    <source>
        <dbReference type="SAM" id="MobiDB-lite"/>
    </source>
</evidence>
<dbReference type="InterPro" id="IPR027417">
    <property type="entry name" value="P-loop_NTPase"/>
</dbReference>
<dbReference type="RefSeq" id="XP_022135796.1">
    <property type="nucleotide sequence ID" value="XM_022280104.1"/>
</dbReference>
<evidence type="ECO:0000256" key="4">
    <source>
        <dbReference type="ARBA" id="ARBA00022840"/>
    </source>
</evidence>
<evidence type="ECO:0000313" key="15">
    <source>
        <dbReference type="RefSeq" id="XP_022135796.1"/>
    </source>
</evidence>
<comment type="similarity">
    <text evidence="1">Belongs to the TRAFAC class myosin-kinesin ATPase superfamily. Kinesin family. KIN-7 subfamily.</text>
</comment>
<dbReference type="Gene3D" id="3.40.850.10">
    <property type="entry name" value="Kinesin motor domain"/>
    <property type="match status" value="1"/>
</dbReference>
<evidence type="ECO:0000256" key="9">
    <source>
        <dbReference type="SAM" id="Coils"/>
    </source>
</evidence>
<dbReference type="RefSeq" id="XP_022135795.1">
    <property type="nucleotide sequence ID" value="XM_022280103.1"/>
</dbReference>
<keyword evidence="6 7" id="KW-0505">Motor protein</keyword>
<dbReference type="GO" id="GO:0003777">
    <property type="term" value="F:microtubule motor activity"/>
    <property type="evidence" value="ECO:0007669"/>
    <property type="project" value="InterPro"/>
</dbReference>
<evidence type="ECO:0000256" key="8">
    <source>
        <dbReference type="RuleBase" id="RU000394"/>
    </source>
</evidence>
<evidence type="ECO:0000313" key="16">
    <source>
        <dbReference type="RefSeq" id="XP_022135797.1"/>
    </source>
</evidence>
<dbReference type="GO" id="GO:0005524">
    <property type="term" value="F:ATP binding"/>
    <property type="evidence" value="ECO:0007669"/>
    <property type="project" value="UniProtKB-UniRule"/>
</dbReference>
<dbReference type="Proteomes" id="UP000504603">
    <property type="component" value="Unplaced"/>
</dbReference>
<keyword evidence="4 7" id="KW-0067">ATP-binding</keyword>
<name>A0A6J1C3S5_MOMCH</name>
<keyword evidence="12" id="KW-1185">Reference proteome</keyword>
<dbReference type="PROSITE" id="PS00411">
    <property type="entry name" value="KINESIN_MOTOR_1"/>
    <property type="match status" value="1"/>
</dbReference>
<evidence type="ECO:0000256" key="3">
    <source>
        <dbReference type="ARBA" id="ARBA00022741"/>
    </source>
</evidence>
<feature type="region of interest" description="Disordered" evidence="10">
    <location>
        <begin position="476"/>
        <end position="496"/>
    </location>
</feature>